<name>A0A1G2DFN1_9BACT</name>
<sequence length="194" mass="20715">MNAFVDRLAGYKTLLFTHPNSQWLWLIVRLYLGWTWAHAGYEKMVNPAGVWIGEKAGTAMTGFVTGALGKTAEGLTLAGKSAAHPDVTVWYGWFLENCVGTAPVLWSYLITFGEIAAGLGLIFGVLTSVAAAGALLMNFSFLLAGTVSINPVLALLTIPLLLAHKVSGNIGLEKFMRDYLAKKKSADAPTVGTP</sequence>
<comment type="caution">
    <text evidence="6">The sequence shown here is derived from an EMBL/GenBank/DDBJ whole genome shotgun (WGS) entry which is preliminary data.</text>
</comment>
<comment type="subcellular location">
    <subcellularLocation>
        <location evidence="1">Membrane</location>
        <topology evidence="1">Multi-pass membrane protein</topology>
    </subcellularLocation>
</comment>
<evidence type="ECO:0000256" key="3">
    <source>
        <dbReference type="ARBA" id="ARBA00022989"/>
    </source>
</evidence>
<evidence type="ECO:0000256" key="2">
    <source>
        <dbReference type="ARBA" id="ARBA00022692"/>
    </source>
</evidence>
<evidence type="ECO:0000256" key="4">
    <source>
        <dbReference type="ARBA" id="ARBA00023136"/>
    </source>
</evidence>
<organism evidence="6 7">
    <name type="scientific">Candidatus Lloydbacteria bacterium RIFCSPHIGHO2_02_FULL_54_17</name>
    <dbReference type="NCBI Taxonomy" id="1798664"/>
    <lineage>
        <taxon>Bacteria</taxon>
        <taxon>Candidatus Lloydiibacteriota</taxon>
    </lineage>
</organism>
<reference evidence="6 7" key="1">
    <citation type="journal article" date="2016" name="Nat. Commun.">
        <title>Thousands of microbial genomes shed light on interconnected biogeochemical processes in an aquifer system.</title>
        <authorList>
            <person name="Anantharaman K."/>
            <person name="Brown C.T."/>
            <person name="Hug L.A."/>
            <person name="Sharon I."/>
            <person name="Castelle C.J."/>
            <person name="Probst A.J."/>
            <person name="Thomas B.C."/>
            <person name="Singh A."/>
            <person name="Wilkins M.J."/>
            <person name="Karaoz U."/>
            <person name="Brodie E.L."/>
            <person name="Williams K.H."/>
            <person name="Hubbard S.S."/>
            <person name="Banfield J.F."/>
        </authorList>
    </citation>
    <scope>NUCLEOTIDE SEQUENCE [LARGE SCALE GENOMIC DNA]</scope>
</reference>
<keyword evidence="4 5" id="KW-0472">Membrane</keyword>
<dbReference type="EMBL" id="MHLO01000029">
    <property type="protein sequence ID" value="OGZ11761.1"/>
    <property type="molecule type" value="Genomic_DNA"/>
</dbReference>
<accession>A0A1G2DFN1</accession>
<dbReference type="GO" id="GO:0016020">
    <property type="term" value="C:membrane"/>
    <property type="evidence" value="ECO:0007669"/>
    <property type="project" value="UniProtKB-SubCell"/>
</dbReference>
<feature type="transmembrane region" description="Helical" evidence="5">
    <location>
        <begin position="115"/>
        <end position="135"/>
    </location>
</feature>
<proteinExistence type="predicted"/>
<dbReference type="STRING" id="1798664.A3C93_02385"/>
<protein>
    <recommendedName>
        <fullName evidence="8">DoxX family protein</fullName>
    </recommendedName>
</protein>
<evidence type="ECO:0000256" key="5">
    <source>
        <dbReference type="SAM" id="Phobius"/>
    </source>
</evidence>
<keyword evidence="2 5" id="KW-0812">Transmembrane</keyword>
<keyword evidence="3 5" id="KW-1133">Transmembrane helix</keyword>
<dbReference type="Proteomes" id="UP000178636">
    <property type="component" value="Unassembled WGS sequence"/>
</dbReference>
<evidence type="ECO:0000313" key="6">
    <source>
        <dbReference type="EMBL" id="OGZ11761.1"/>
    </source>
</evidence>
<evidence type="ECO:0000313" key="7">
    <source>
        <dbReference type="Proteomes" id="UP000178636"/>
    </source>
</evidence>
<gene>
    <name evidence="6" type="ORF">A3C93_02385</name>
</gene>
<dbReference type="Pfam" id="PF07681">
    <property type="entry name" value="DoxX"/>
    <property type="match status" value="1"/>
</dbReference>
<evidence type="ECO:0000256" key="1">
    <source>
        <dbReference type="ARBA" id="ARBA00004141"/>
    </source>
</evidence>
<dbReference type="AlphaFoldDB" id="A0A1G2DFN1"/>
<dbReference type="InterPro" id="IPR032808">
    <property type="entry name" value="DoxX"/>
</dbReference>
<dbReference type="PANTHER" id="PTHR39157:SF1">
    <property type="entry name" value="DOXX FAMILY PROTEIN"/>
    <property type="match status" value="1"/>
</dbReference>
<dbReference type="PANTHER" id="PTHR39157">
    <property type="entry name" value="INTEGRAL MEMBRANE PROTEIN-RELATED"/>
    <property type="match status" value="1"/>
</dbReference>
<feature type="transmembrane region" description="Helical" evidence="5">
    <location>
        <begin position="141"/>
        <end position="162"/>
    </location>
</feature>
<evidence type="ECO:0008006" key="8">
    <source>
        <dbReference type="Google" id="ProtNLM"/>
    </source>
</evidence>